<reference evidence="15" key="1">
    <citation type="submission" date="2021-07" db="EMBL/GenBank/DDBJ databases">
        <authorList>
            <person name="Catto M.A."/>
            <person name="Jacobson A."/>
            <person name="Kennedy G."/>
            <person name="Labadie P."/>
            <person name="Hunt B.G."/>
            <person name="Srinivasan R."/>
        </authorList>
    </citation>
    <scope>NUCLEOTIDE SEQUENCE</scope>
    <source>
        <strain evidence="15">PL_HMW_Pooled</strain>
        <tissue evidence="15">Head</tissue>
    </source>
</reference>
<evidence type="ECO:0000259" key="14">
    <source>
        <dbReference type="Pfam" id="PF01902"/>
    </source>
</evidence>
<feature type="domain" description="Diphthamide synthase" evidence="14">
    <location>
        <begin position="1"/>
        <end position="226"/>
    </location>
</feature>
<evidence type="ECO:0000313" key="15">
    <source>
        <dbReference type="EMBL" id="KAK3912892.1"/>
    </source>
</evidence>
<dbReference type="InterPro" id="IPR030662">
    <property type="entry name" value="DPH6/MJ0570"/>
</dbReference>
<dbReference type="Gene3D" id="3.30.1330.40">
    <property type="entry name" value="RutC-like"/>
    <property type="match status" value="2"/>
</dbReference>
<organism evidence="15 16">
    <name type="scientific">Frankliniella fusca</name>
    <dbReference type="NCBI Taxonomy" id="407009"/>
    <lineage>
        <taxon>Eukaryota</taxon>
        <taxon>Metazoa</taxon>
        <taxon>Ecdysozoa</taxon>
        <taxon>Arthropoda</taxon>
        <taxon>Hexapoda</taxon>
        <taxon>Insecta</taxon>
        <taxon>Pterygota</taxon>
        <taxon>Neoptera</taxon>
        <taxon>Paraneoptera</taxon>
        <taxon>Thysanoptera</taxon>
        <taxon>Terebrantia</taxon>
        <taxon>Thripoidea</taxon>
        <taxon>Thripidae</taxon>
        <taxon>Frankliniella</taxon>
    </lineage>
</organism>
<dbReference type="SUPFAM" id="SSF55298">
    <property type="entry name" value="YjgF-like"/>
    <property type="match status" value="2"/>
</dbReference>
<dbReference type="PANTHER" id="PTHR12196">
    <property type="entry name" value="DOMAIN OF UNKNOWN FUNCTION 71 DUF71 -CONTAINING PROTEIN"/>
    <property type="match status" value="1"/>
</dbReference>
<evidence type="ECO:0000256" key="7">
    <source>
        <dbReference type="ARBA" id="ARBA00022840"/>
    </source>
</evidence>
<dbReference type="SUPFAM" id="SSF52402">
    <property type="entry name" value="Adenine nucleotide alpha hydrolases-like"/>
    <property type="match status" value="1"/>
</dbReference>
<dbReference type="FunFam" id="3.40.50.620:FF:000069">
    <property type="entry name" value="diphthine--ammonia ligase"/>
    <property type="match status" value="1"/>
</dbReference>
<feature type="region of interest" description="Disordered" evidence="13">
    <location>
        <begin position="314"/>
        <end position="342"/>
    </location>
</feature>
<gene>
    <name evidence="15" type="ORF">KUF71_022346</name>
</gene>
<dbReference type="CDD" id="cd01994">
    <property type="entry name" value="AANH_PF0828-like"/>
    <property type="match status" value="1"/>
</dbReference>
<evidence type="ECO:0000256" key="10">
    <source>
        <dbReference type="ARBA" id="ARBA00031552"/>
    </source>
</evidence>
<dbReference type="NCBIfam" id="TIGR00290">
    <property type="entry name" value="MJ0570_dom"/>
    <property type="match status" value="1"/>
</dbReference>
<dbReference type="CDD" id="cd06156">
    <property type="entry name" value="eu_AANH_C_2"/>
    <property type="match status" value="1"/>
</dbReference>
<dbReference type="GO" id="GO:0005524">
    <property type="term" value="F:ATP binding"/>
    <property type="evidence" value="ECO:0007669"/>
    <property type="project" value="UniProtKB-KW"/>
</dbReference>
<protein>
    <recommendedName>
        <fullName evidence="4">Diphthine--ammonia ligase</fullName>
        <ecNumber evidence="3">6.3.1.14</ecNumber>
    </recommendedName>
    <alternativeName>
        <fullName evidence="9">ATP-binding domain-containing protein 4</fullName>
    </alternativeName>
    <alternativeName>
        <fullName evidence="8">Diphthamide synthase</fullName>
    </alternativeName>
    <alternativeName>
        <fullName evidence="10">Diphthamide synthetase</fullName>
    </alternativeName>
    <alternativeName>
        <fullName evidence="11">Protein DPH6 homolog</fullName>
    </alternativeName>
</protein>
<dbReference type="PANTHER" id="PTHR12196:SF2">
    <property type="entry name" value="DIPHTHINE--AMMONIA LIGASE"/>
    <property type="match status" value="1"/>
</dbReference>
<evidence type="ECO:0000256" key="12">
    <source>
        <dbReference type="ARBA" id="ARBA00048108"/>
    </source>
</evidence>
<dbReference type="Gene3D" id="3.40.50.620">
    <property type="entry name" value="HUPs"/>
    <property type="match status" value="1"/>
</dbReference>
<evidence type="ECO:0000256" key="8">
    <source>
        <dbReference type="ARBA" id="ARBA00029814"/>
    </source>
</evidence>
<dbReference type="GO" id="GO:0017183">
    <property type="term" value="P:protein histidyl modification to diphthamide"/>
    <property type="evidence" value="ECO:0007669"/>
    <property type="project" value="TreeGrafter"/>
</dbReference>
<evidence type="ECO:0000256" key="4">
    <source>
        <dbReference type="ARBA" id="ARBA00018426"/>
    </source>
</evidence>
<dbReference type="Gene3D" id="3.90.1490.10">
    <property type="entry name" value="putative n-type atp pyrophosphatase, domain 2"/>
    <property type="match status" value="1"/>
</dbReference>
<keyword evidence="5 15" id="KW-0436">Ligase</keyword>
<comment type="caution">
    <text evidence="15">The sequence shown here is derived from an EMBL/GenBank/DDBJ whole genome shotgun (WGS) entry which is preliminary data.</text>
</comment>
<comment type="pathway">
    <text evidence="1">Protein modification; peptidyl-diphthamide biosynthesis.</text>
</comment>
<dbReference type="Pfam" id="PF01902">
    <property type="entry name" value="Diphthami_syn_2"/>
    <property type="match status" value="1"/>
</dbReference>
<keyword evidence="7" id="KW-0067">ATP-binding</keyword>
<keyword evidence="16" id="KW-1185">Reference proteome</keyword>
<evidence type="ECO:0000256" key="9">
    <source>
        <dbReference type="ARBA" id="ARBA00031202"/>
    </source>
</evidence>
<dbReference type="Proteomes" id="UP001219518">
    <property type="component" value="Unassembled WGS sequence"/>
</dbReference>
<dbReference type="InterPro" id="IPR002761">
    <property type="entry name" value="Diphthami_syn_dom"/>
</dbReference>
<dbReference type="FunFam" id="3.30.1330.40:FF:000010">
    <property type="entry name" value="Diphthine--ammonia ligase"/>
    <property type="match status" value="1"/>
</dbReference>
<evidence type="ECO:0000256" key="2">
    <source>
        <dbReference type="ARBA" id="ARBA00008496"/>
    </source>
</evidence>
<dbReference type="FunFam" id="3.90.1490.10:FF:000001">
    <property type="entry name" value="Diphthine--ammonia ligase"/>
    <property type="match status" value="1"/>
</dbReference>
<evidence type="ECO:0000256" key="1">
    <source>
        <dbReference type="ARBA" id="ARBA00005156"/>
    </source>
</evidence>
<dbReference type="EMBL" id="JAHWGI010000306">
    <property type="protein sequence ID" value="KAK3912892.1"/>
    <property type="molecule type" value="Genomic_DNA"/>
</dbReference>
<sequence length="761" mass="83953">MRVVALVSGGKDSCYNMVQCVAAGHEIVALANLSPTSKDELDSYMYQTVGHMGVDLYAEAMGLPLFRQPTEGRAILQDKDYCPTPEDEVEDLYNLLTRVKNEVNIEAVAVGAILSDYQRIRVENVCVRLGLVSLAYLWRRDQGELLQEMIDCHINAIIIKVAAMGLEPTKHLGMKIADLKPHLFKMKEKYGLNVCGEGGEYETFTLDCPLFVKSIVIDEFEMVLPSDNSVAAVGYLNFKQFHLESKDPRLEVSTQQERIAPFPVKTWNDLLQDLQDPDRSGGAGEEEEEEPENLSSDAAQVAAKLLQSEAEKAVEDASVVNNKASGDTDTSTTPGHSSAVTPTLEHSILTDLTEVIVATDKAAAHCNEAGWYWLGSIVGQGDEAQGEATDQALCKLKDLLAGESLTLHNVVAVSLYIRDMDNYSVINQQYKKVFNFINPPIRVCVQAPLAHQCPIVIEAIAFRPKTIDGCLDSSSEEMRVNKVHTMHVQGVSHWAPANIGPYSQAVRVGDFVYVAGQIALVPGTMEMVEGGVRKQCRLALRHVARIVRAMDPNTQLRDVVQGVCYVTHPSYIPEARREWEKRTNNAIVDYVVVPKLPRDALLEWQVWAHIGNSRFEYEETGCCIGVHRVSLRKRWNYENTVSVVVCYVSTGSSNSGHNVLACANTSETEETESSQAMSISPISAPELGEVFRYTLSKLHKGVDPSTTCAVRVLHVSGSKAPPPTEVRKALEEFPNVVTTLVPVCRLTDSRTVLSICAVRHQ</sequence>
<dbReference type="Pfam" id="PF01042">
    <property type="entry name" value="Ribonuc_L-PSP"/>
    <property type="match status" value="2"/>
</dbReference>
<feature type="region of interest" description="Disordered" evidence="13">
    <location>
        <begin position="273"/>
        <end position="298"/>
    </location>
</feature>
<dbReference type="InterPro" id="IPR014729">
    <property type="entry name" value="Rossmann-like_a/b/a_fold"/>
</dbReference>
<keyword evidence="6" id="KW-0547">Nucleotide-binding</keyword>
<evidence type="ECO:0000256" key="13">
    <source>
        <dbReference type="SAM" id="MobiDB-lite"/>
    </source>
</evidence>
<dbReference type="EC" id="6.3.1.14" evidence="3"/>
<comment type="similarity">
    <text evidence="2">Belongs to the Diphthine--ammonia ligase family.</text>
</comment>
<evidence type="ECO:0000256" key="3">
    <source>
        <dbReference type="ARBA" id="ARBA00012089"/>
    </source>
</evidence>
<evidence type="ECO:0000313" key="16">
    <source>
        <dbReference type="Proteomes" id="UP001219518"/>
    </source>
</evidence>
<feature type="compositionally biased region" description="Polar residues" evidence="13">
    <location>
        <begin position="319"/>
        <end position="341"/>
    </location>
</feature>
<evidence type="ECO:0000256" key="5">
    <source>
        <dbReference type="ARBA" id="ARBA00022598"/>
    </source>
</evidence>
<accession>A0AAE1LCB8</accession>
<dbReference type="GO" id="GO:0017178">
    <property type="term" value="F:diphthine-ammonia ligase activity"/>
    <property type="evidence" value="ECO:0007669"/>
    <property type="project" value="UniProtKB-EC"/>
</dbReference>
<evidence type="ECO:0000256" key="6">
    <source>
        <dbReference type="ARBA" id="ARBA00022741"/>
    </source>
</evidence>
<comment type="catalytic activity">
    <reaction evidence="12">
        <text>diphthine-[translation elongation factor 2] + NH4(+) + ATP = diphthamide-[translation elongation factor 2] + AMP + diphosphate + H(+)</text>
        <dbReference type="Rhea" id="RHEA:19753"/>
        <dbReference type="Rhea" id="RHEA-COMP:10172"/>
        <dbReference type="Rhea" id="RHEA-COMP:10174"/>
        <dbReference type="ChEBI" id="CHEBI:15378"/>
        <dbReference type="ChEBI" id="CHEBI:16692"/>
        <dbReference type="ChEBI" id="CHEBI:28938"/>
        <dbReference type="ChEBI" id="CHEBI:30616"/>
        <dbReference type="ChEBI" id="CHEBI:33019"/>
        <dbReference type="ChEBI" id="CHEBI:82696"/>
        <dbReference type="ChEBI" id="CHEBI:456215"/>
        <dbReference type="EC" id="6.3.1.14"/>
    </reaction>
</comment>
<dbReference type="InterPro" id="IPR035959">
    <property type="entry name" value="RutC-like_sf"/>
</dbReference>
<proteinExistence type="inferred from homology"/>
<evidence type="ECO:0000256" key="11">
    <source>
        <dbReference type="ARBA" id="ARBA00032849"/>
    </source>
</evidence>
<name>A0AAE1LCB8_9NEOP</name>
<dbReference type="InterPro" id="IPR006175">
    <property type="entry name" value="YjgF/YER057c/UK114"/>
</dbReference>
<reference evidence="15" key="2">
    <citation type="journal article" date="2023" name="BMC Genomics">
        <title>Pest status, molecular evolution, and epigenetic factors derived from the genome assembly of Frankliniella fusca, a thysanopteran phytovirus vector.</title>
        <authorList>
            <person name="Catto M.A."/>
            <person name="Labadie P.E."/>
            <person name="Jacobson A.L."/>
            <person name="Kennedy G.G."/>
            <person name="Srinivasan R."/>
            <person name="Hunt B.G."/>
        </authorList>
    </citation>
    <scope>NUCLEOTIDE SEQUENCE</scope>
    <source>
        <strain evidence="15">PL_HMW_Pooled</strain>
    </source>
</reference>
<dbReference type="AlphaFoldDB" id="A0AAE1LCB8"/>